<dbReference type="Pfam" id="PF07534">
    <property type="entry name" value="TLD"/>
    <property type="match status" value="1"/>
</dbReference>
<sequence length="470" mass="52326">MGNNHSRGSSPSSDIPSSSISRTNSGTDIQEKSQTLLLPLEKLAKLLVQKTSEEDHVPGISCRIFTKYVFPRYFDLAQKLYKYLLGLAGPMKGGENILSQSAFKQQTEKLLTGLEETHQTDIYIKMYAEGDEITREQFNELLLAAYRLAMDFYPDGPPRTCLQLYKVLKAVVDSAFHRKDCLPVQYLSNWVSSHCPRLVVGLHRYVVHALTTTYRTLGKDQTDSGPVGLDLSTPVLEREPSFENDDNVMLPLSEVWLLATSLPLLFTKPSEHHSPDNLAAGLTSHNFVTKLLGSICPSHWTLLYNSNDHGLGANRFMHHVLSYRGSTLTFLRGEGGVQFCVAASTEWKESHQYWGGDDCVVIQLLPNYQIIQKGAKLLYFNLSIRGYPKGLRAGQDQRAPCLQVDEGFNLVTFCGIPYRINSVEVWGCGSQRDRWYGRVGILPVAVDAGKETTSPAAVDAGKETTSPVTM</sequence>
<accession>A0A7R9HIJ8</accession>
<organism evidence="3">
    <name type="scientific">Timema monikensis</name>
    <dbReference type="NCBI Taxonomy" id="170555"/>
    <lineage>
        <taxon>Eukaryota</taxon>
        <taxon>Metazoa</taxon>
        <taxon>Ecdysozoa</taxon>
        <taxon>Arthropoda</taxon>
        <taxon>Hexapoda</taxon>
        <taxon>Insecta</taxon>
        <taxon>Pterygota</taxon>
        <taxon>Neoptera</taxon>
        <taxon>Polyneoptera</taxon>
        <taxon>Phasmatodea</taxon>
        <taxon>Timematodea</taxon>
        <taxon>Timematoidea</taxon>
        <taxon>Timematidae</taxon>
        <taxon>Timema</taxon>
    </lineage>
</organism>
<dbReference type="PROSITE" id="PS51886">
    <property type="entry name" value="TLDC"/>
    <property type="match status" value="1"/>
</dbReference>
<evidence type="ECO:0000313" key="3">
    <source>
        <dbReference type="EMBL" id="CAD7423627.1"/>
    </source>
</evidence>
<name>A0A7R9HIJ8_9NEOP</name>
<protein>
    <recommendedName>
        <fullName evidence="2">TLDc domain-containing protein</fullName>
    </recommendedName>
</protein>
<evidence type="ECO:0000256" key="1">
    <source>
        <dbReference type="SAM" id="MobiDB-lite"/>
    </source>
</evidence>
<proteinExistence type="predicted"/>
<evidence type="ECO:0000259" key="2">
    <source>
        <dbReference type="PROSITE" id="PS51886"/>
    </source>
</evidence>
<dbReference type="InterPro" id="IPR006571">
    <property type="entry name" value="TLDc_dom"/>
</dbReference>
<feature type="region of interest" description="Disordered" evidence="1">
    <location>
        <begin position="1"/>
        <end position="28"/>
    </location>
</feature>
<feature type="domain" description="TLDc" evidence="2">
    <location>
        <begin position="281"/>
        <end position="429"/>
    </location>
</feature>
<reference evidence="3" key="1">
    <citation type="submission" date="2020-11" db="EMBL/GenBank/DDBJ databases">
        <authorList>
            <person name="Tran Van P."/>
        </authorList>
    </citation>
    <scope>NUCLEOTIDE SEQUENCE</scope>
</reference>
<dbReference type="EMBL" id="OB792696">
    <property type="protein sequence ID" value="CAD7423627.1"/>
    <property type="molecule type" value="Genomic_DNA"/>
</dbReference>
<dbReference type="SMART" id="SM00584">
    <property type="entry name" value="TLDc"/>
    <property type="match status" value="1"/>
</dbReference>
<gene>
    <name evidence="3" type="ORF">TMSB3V08_LOCUS608</name>
</gene>
<dbReference type="AlphaFoldDB" id="A0A7R9HIJ8"/>